<proteinExistence type="predicted"/>
<dbReference type="EMBL" id="CM042886">
    <property type="protein sequence ID" value="KAI4342125.1"/>
    <property type="molecule type" value="Genomic_DNA"/>
</dbReference>
<reference evidence="2" key="1">
    <citation type="journal article" date="2023" name="Front. Plant Sci.">
        <title>Chromosomal-level genome assembly of Melastoma candidum provides insights into trichome evolution.</title>
        <authorList>
            <person name="Zhong Y."/>
            <person name="Wu W."/>
            <person name="Sun C."/>
            <person name="Zou P."/>
            <person name="Liu Y."/>
            <person name="Dai S."/>
            <person name="Zhou R."/>
        </authorList>
    </citation>
    <scope>NUCLEOTIDE SEQUENCE [LARGE SCALE GENOMIC DNA]</scope>
</reference>
<name>A0ACB9P600_9MYRT</name>
<evidence type="ECO:0000313" key="2">
    <source>
        <dbReference type="Proteomes" id="UP001057402"/>
    </source>
</evidence>
<sequence>MLAVTFVFLGQDQNATEAFLATDEGIVPWVDKYPRSRETVSKMDYEMGQNSARLFLSEKMVDLITMLMKMSSLGQNINYEAYSYALPKVDFSKLKL</sequence>
<dbReference type="Proteomes" id="UP001057402">
    <property type="component" value="Chromosome 7"/>
</dbReference>
<comment type="caution">
    <text evidence="1">The sequence shown here is derived from an EMBL/GenBank/DDBJ whole genome shotgun (WGS) entry which is preliminary data.</text>
</comment>
<organism evidence="1 2">
    <name type="scientific">Melastoma candidum</name>
    <dbReference type="NCBI Taxonomy" id="119954"/>
    <lineage>
        <taxon>Eukaryota</taxon>
        <taxon>Viridiplantae</taxon>
        <taxon>Streptophyta</taxon>
        <taxon>Embryophyta</taxon>
        <taxon>Tracheophyta</taxon>
        <taxon>Spermatophyta</taxon>
        <taxon>Magnoliopsida</taxon>
        <taxon>eudicotyledons</taxon>
        <taxon>Gunneridae</taxon>
        <taxon>Pentapetalae</taxon>
        <taxon>rosids</taxon>
        <taxon>malvids</taxon>
        <taxon>Myrtales</taxon>
        <taxon>Melastomataceae</taxon>
        <taxon>Melastomatoideae</taxon>
        <taxon>Melastomateae</taxon>
        <taxon>Melastoma</taxon>
    </lineage>
</organism>
<gene>
    <name evidence="1" type="ORF">MLD38_026782</name>
</gene>
<accession>A0ACB9P600</accession>
<keyword evidence="2" id="KW-1185">Reference proteome</keyword>
<evidence type="ECO:0000313" key="1">
    <source>
        <dbReference type="EMBL" id="KAI4342125.1"/>
    </source>
</evidence>
<protein>
    <submittedName>
        <fullName evidence="1">Uncharacterized protein</fullName>
    </submittedName>
</protein>